<sequence>MGCVHSYIASSRSKKRTRELEVAAKNRNDALSEQLKAEWRKIREERVILAFEYGESGKSTVLDQMKRMESNATILEALPQLKLTLPPDLGAAATIIVSLPRVNRAITQEMTQALRSLWHNPIIKEASRGGHEFSLDHNASYYLESIERISEPNYQPTREDIVRCKVGLTGVMEMSFSAQEFRFKVCDMGPQIGDPVSRKYIRGFTGVHTVMFFINLCDYCQYDKVGLFQPSRMDDAMKVYGSICDSIWFCDSDIIVFFTHKDEFDRKLVTSPLGDHFRDYSGGNDPGEASQHILNWFKKLDNYRDVRRRMLTYFISANDSPEKLNAFLVDYFTPRWAGV</sequence>
<dbReference type="FunFam" id="3.40.50.300:FF:001357">
    <property type="entry name" value="Guanine nucleotide-binding protein G(i) subunit alpha-1"/>
    <property type="match status" value="1"/>
</dbReference>
<keyword evidence="4" id="KW-0807">Transducer</keyword>
<comment type="caution">
    <text evidence="7">The sequence shown here is derived from an EMBL/GenBank/DDBJ whole genome shotgun (WGS) entry which is preliminary data.</text>
</comment>
<dbReference type="PANTHER" id="PTHR10218:SF302">
    <property type="entry name" value="GUANINE NUCLEOTIDE-BINDING PROTEIN ALPHA-5 SUBUNIT"/>
    <property type="match status" value="1"/>
</dbReference>
<keyword evidence="1 6" id="KW-0479">Metal-binding</keyword>
<dbReference type="InterPro" id="IPR011025">
    <property type="entry name" value="GproteinA_insert"/>
</dbReference>
<evidence type="ECO:0000313" key="8">
    <source>
        <dbReference type="Proteomes" id="UP000807353"/>
    </source>
</evidence>
<keyword evidence="6" id="KW-0460">Magnesium</keyword>
<dbReference type="GO" id="GO:0003924">
    <property type="term" value="F:GTPase activity"/>
    <property type="evidence" value="ECO:0007669"/>
    <property type="project" value="InterPro"/>
</dbReference>
<dbReference type="InterPro" id="IPR027417">
    <property type="entry name" value="P-loop_NTPase"/>
</dbReference>
<protein>
    <submittedName>
        <fullName evidence="7">G-protein alpha subunit-domain-containing protein</fullName>
    </submittedName>
</protein>
<proteinExistence type="predicted"/>
<reference evidence="7" key="1">
    <citation type="submission" date="2020-11" db="EMBL/GenBank/DDBJ databases">
        <authorList>
            <consortium name="DOE Joint Genome Institute"/>
            <person name="Ahrendt S."/>
            <person name="Riley R."/>
            <person name="Andreopoulos W."/>
            <person name="Labutti K."/>
            <person name="Pangilinan J."/>
            <person name="Ruiz-Duenas F.J."/>
            <person name="Barrasa J.M."/>
            <person name="Sanchez-Garcia M."/>
            <person name="Camarero S."/>
            <person name="Miyauchi S."/>
            <person name="Serrano A."/>
            <person name="Linde D."/>
            <person name="Babiker R."/>
            <person name="Drula E."/>
            <person name="Ayuso-Fernandez I."/>
            <person name="Pacheco R."/>
            <person name="Padilla G."/>
            <person name="Ferreira P."/>
            <person name="Barriuso J."/>
            <person name="Kellner H."/>
            <person name="Castanera R."/>
            <person name="Alfaro M."/>
            <person name="Ramirez L."/>
            <person name="Pisabarro A.G."/>
            <person name="Kuo A."/>
            <person name="Tritt A."/>
            <person name="Lipzen A."/>
            <person name="He G."/>
            <person name="Yan M."/>
            <person name="Ng V."/>
            <person name="Cullen D."/>
            <person name="Martin F."/>
            <person name="Rosso M.-N."/>
            <person name="Henrissat B."/>
            <person name="Hibbett D."/>
            <person name="Martinez A.T."/>
            <person name="Grigoriev I.V."/>
        </authorList>
    </citation>
    <scope>NUCLEOTIDE SEQUENCE</scope>
    <source>
        <strain evidence="7">CBS 247.69</strain>
    </source>
</reference>
<evidence type="ECO:0000256" key="5">
    <source>
        <dbReference type="PIRSR" id="PIRSR601019-1"/>
    </source>
</evidence>
<dbReference type="PANTHER" id="PTHR10218">
    <property type="entry name" value="GTP-BINDING PROTEIN ALPHA SUBUNIT"/>
    <property type="match status" value="1"/>
</dbReference>
<feature type="binding site" evidence="5">
    <location>
        <begin position="55"/>
        <end position="60"/>
    </location>
    <ligand>
        <name>GTP</name>
        <dbReference type="ChEBI" id="CHEBI:37565"/>
    </ligand>
</feature>
<evidence type="ECO:0000256" key="1">
    <source>
        <dbReference type="ARBA" id="ARBA00022723"/>
    </source>
</evidence>
<evidence type="ECO:0000256" key="4">
    <source>
        <dbReference type="ARBA" id="ARBA00023224"/>
    </source>
</evidence>
<dbReference type="AlphaFoldDB" id="A0A9P5Y7P2"/>
<dbReference type="GO" id="GO:0005525">
    <property type="term" value="F:GTP binding"/>
    <property type="evidence" value="ECO:0007669"/>
    <property type="project" value="UniProtKB-KW"/>
</dbReference>
<feature type="binding site" evidence="5">
    <location>
        <position position="317"/>
    </location>
    <ligand>
        <name>GTP</name>
        <dbReference type="ChEBI" id="CHEBI:37565"/>
    </ligand>
</feature>
<evidence type="ECO:0000256" key="3">
    <source>
        <dbReference type="ARBA" id="ARBA00023134"/>
    </source>
</evidence>
<name>A0A9P5Y7P2_9AGAR</name>
<dbReference type="InterPro" id="IPR001019">
    <property type="entry name" value="Gprotein_alpha_su"/>
</dbReference>
<dbReference type="OrthoDB" id="5817230at2759"/>
<dbReference type="PRINTS" id="PR00318">
    <property type="entry name" value="GPROTEINA"/>
</dbReference>
<dbReference type="GO" id="GO:0007188">
    <property type="term" value="P:adenylate cyclase-modulating G protein-coupled receptor signaling pathway"/>
    <property type="evidence" value="ECO:0007669"/>
    <property type="project" value="TreeGrafter"/>
</dbReference>
<evidence type="ECO:0000313" key="7">
    <source>
        <dbReference type="EMBL" id="KAF9463783.1"/>
    </source>
</evidence>
<dbReference type="Pfam" id="PF00503">
    <property type="entry name" value="G-alpha"/>
    <property type="match status" value="1"/>
</dbReference>
<keyword evidence="3 5" id="KW-0342">GTP-binding</keyword>
<dbReference type="PROSITE" id="PS51882">
    <property type="entry name" value="G_ALPHA"/>
    <property type="match status" value="1"/>
</dbReference>
<dbReference type="GO" id="GO:0031683">
    <property type="term" value="F:G-protein beta/gamma-subunit complex binding"/>
    <property type="evidence" value="ECO:0007669"/>
    <property type="project" value="InterPro"/>
</dbReference>
<gene>
    <name evidence="7" type="ORF">BDZ94DRAFT_1308493</name>
</gene>
<dbReference type="SUPFAM" id="SSF47895">
    <property type="entry name" value="Transducin (alpha subunit), insertion domain"/>
    <property type="match status" value="1"/>
</dbReference>
<feature type="binding site" evidence="5">
    <location>
        <begin position="187"/>
        <end position="191"/>
    </location>
    <ligand>
        <name>GTP</name>
        <dbReference type="ChEBI" id="CHEBI:37565"/>
    </ligand>
</feature>
<accession>A0A9P5Y7P2</accession>
<feature type="binding site" evidence="6">
    <location>
        <position position="59"/>
    </location>
    <ligand>
        <name>Mg(2+)</name>
        <dbReference type="ChEBI" id="CHEBI:18420"/>
    </ligand>
</feature>
<dbReference type="GO" id="GO:0001664">
    <property type="term" value="F:G protein-coupled receptor binding"/>
    <property type="evidence" value="ECO:0007669"/>
    <property type="project" value="TreeGrafter"/>
</dbReference>
<dbReference type="GO" id="GO:0005834">
    <property type="term" value="C:heterotrimeric G-protein complex"/>
    <property type="evidence" value="ECO:0007669"/>
    <property type="project" value="TreeGrafter"/>
</dbReference>
<dbReference type="Gene3D" id="3.40.50.300">
    <property type="entry name" value="P-loop containing nucleotide triphosphate hydrolases"/>
    <property type="match status" value="1"/>
</dbReference>
<dbReference type="SMART" id="SM00275">
    <property type="entry name" value="G_alpha"/>
    <property type="match status" value="1"/>
</dbReference>
<evidence type="ECO:0000256" key="6">
    <source>
        <dbReference type="PIRSR" id="PIRSR601019-2"/>
    </source>
</evidence>
<keyword evidence="8" id="KW-1185">Reference proteome</keyword>
<dbReference type="Gene3D" id="1.10.400.10">
    <property type="entry name" value="GI Alpha 1, domain 2-like"/>
    <property type="match status" value="1"/>
</dbReference>
<evidence type="ECO:0000256" key="2">
    <source>
        <dbReference type="ARBA" id="ARBA00022741"/>
    </source>
</evidence>
<organism evidence="7 8">
    <name type="scientific">Collybia nuda</name>
    <dbReference type="NCBI Taxonomy" id="64659"/>
    <lineage>
        <taxon>Eukaryota</taxon>
        <taxon>Fungi</taxon>
        <taxon>Dikarya</taxon>
        <taxon>Basidiomycota</taxon>
        <taxon>Agaricomycotina</taxon>
        <taxon>Agaricomycetes</taxon>
        <taxon>Agaricomycetidae</taxon>
        <taxon>Agaricales</taxon>
        <taxon>Tricholomatineae</taxon>
        <taxon>Clitocybaceae</taxon>
        <taxon>Collybia</taxon>
    </lineage>
</organism>
<dbReference type="Proteomes" id="UP000807353">
    <property type="component" value="Unassembled WGS sequence"/>
</dbReference>
<dbReference type="EMBL" id="MU150259">
    <property type="protein sequence ID" value="KAF9463783.1"/>
    <property type="molecule type" value="Genomic_DNA"/>
</dbReference>
<dbReference type="SUPFAM" id="SSF52540">
    <property type="entry name" value="P-loop containing nucleoside triphosphate hydrolases"/>
    <property type="match status" value="1"/>
</dbReference>
<dbReference type="GO" id="GO:0005737">
    <property type="term" value="C:cytoplasm"/>
    <property type="evidence" value="ECO:0007669"/>
    <property type="project" value="TreeGrafter"/>
</dbReference>
<keyword evidence="2 5" id="KW-0547">Nucleotide-binding</keyword>
<dbReference type="GO" id="GO:0046872">
    <property type="term" value="F:metal ion binding"/>
    <property type="evidence" value="ECO:0007669"/>
    <property type="project" value="UniProtKB-KW"/>
</dbReference>